<dbReference type="AlphaFoldDB" id="A0A381SP04"/>
<feature type="transmembrane region" description="Helical" evidence="1">
    <location>
        <begin position="28"/>
        <end position="48"/>
    </location>
</feature>
<organism evidence="2">
    <name type="scientific">marine metagenome</name>
    <dbReference type="NCBI Taxonomy" id="408172"/>
    <lineage>
        <taxon>unclassified sequences</taxon>
        <taxon>metagenomes</taxon>
        <taxon>ecological metagenomes</taxon>
    </lineage>
</organism>
<proteinExistence type="predicted"/>
<dbReference type="EMBL" id="UINC01003292">
    <property type="protein sequence ID" value="SVA05038.1"/>
    <property type="molecule type" value="Genomic_DNA"/>
</dbReference>
<evidence type="ECO:0000313" key="2">
    <source>
        <dbReference type="EMBL" id="SVA05038.1"/>
    </source>
</evidence>
<name>A0A381SP04_9ZZZZ</name>
<feature type="transmembrane region" description="Helical" evidence="1">
    <location>
        <begin position="96"/>
        <end position="117"/>
    </location>
</feature>
<evidence type="ECO:0000256" key="1">
    <source>
        <dbReference type="SAM" id="Phobius"/>
    </source>
</evidence>
<gene>
    <name evidence="2" type="ORF">METZ01_LOCUS57892</name>
</gene>
<reference evidence="2" key="1">
    <citation type="submission" date="2018-05" db="EMBL/GenBank/DDBJ databases">
        <authorList>
            <person name="Lanie J.A."/>
            <person name="Ng W.-L."/>
            <person name="Kazmierczak K.M."/>
            <person name="Andrzejewski T.M."/>
            <person name="Davidsen T.M."/>
            <person name="Wayne K.J."/>
            <person name="Tettelin H."/>
            <person name="Glass J.I."/>
            <person name="Rusch D."/>
            <person name="Podicherti R."/>
            <person name="Tsui H.-C.T."/>
            <person name="Winkler M.E."/>
        </authorList>
    </citation>
    <scope>NUCLEOTIDE SEQUENCE</scope>
</reference>
<feature type="transmembrane region" description="Helical" evidence="1">
    <location>
        <begin position="5"/>
        <end position="22"/>
    </location>
</feature>
<keyword evidence="1" id="KW-0472">Membrane</keyword>
<sequence>MNNIFQKIGLSLIVLGIGFYLISDSGSITALIPSFLGAIICGFVFLAGKFPNQHRHFAHANLFVFGMGCGATYKSVGAVCTYLLHGEALTRPVATIEQFTTFVLCLAAIVLGVKSFVDARKK</sequence>
<accession>A0A381SP04</accession>
<protein>
    <submittedName>
        <fullName evidence="2">Uncharacterized protein</fullName>
    </submittedName>
</protein>
<keyword evidence="1" id="KW-1133">Transmembrane helix</keyword>
<keyword evidence="1" id="KW-0812">Transmembrane</keyword>
<feature type="transmembrane region" description="Helical" evidence="1">
    <location>
        <begin position="60"/>
        <end position="84"/>
    </location>
</feature>